<gene>
    <name evidence="2" type="ORF">EPI10_023977</name>
</gene>
<protein>
    <submittedName>
        <fullName evidence="2">Sterol-regulatory element binding proteins intramembrane protease</fullName>
    </submittedName>
</protein>
<evidence type="ECO:0000256" key="1">
    <source>
        <dbReference type="SAM" id="MobiDB-lite"/>
    </source>
</evidence>
<keyword evidence="2" id="KW-0645">Protease</keyword>
<accession>A0A5B6VWZ4</accession>
<proteinExistence type="predicted"/>
<feature type="region of interest" description="Disordered" evidence="1">
    <location>
        <begin position="56"/>
        <end position="79"/>
    </location>
</feature>
<dbReference type="GO" id="GO:0008233">
    <property type="term" value="F:peptidase activity"/>
    <property type="evidence" value="ECO:0007669"/>
    <property type="project" value="UniProtKB-KW"/>
</dbReference>
<name>A0A5B6VWZ4_9ROSI</name>
<dbReference type="AlphaFoldDB" id="A0A5B6VWZ4"/>
<keyword evidence="3" id="KW-1185">Reference proteome</keyword>
<dbReference type="Proteomes" id="UP000325315">
    <property type="component" value="Unassembled WGS sequence"/>
</dbReference>
<organism evidence="2 3">
    <name type="scientific">Gossypium australe</name>
    <dbReference type="NCBI Taxonomy" id="47621"/>
    <lineage>
        <taxon>Eukaryota</taxon>
        <taxon>Viridiplantae</taxon>
        <taxon>Streptophyta</taxon>
        <taxon>Embryophyta</taxon>
        <taxon>Tracheophyta</taxon>
        <taxon>Spermatophyta</taxon>
        <taxon>Magnoliopsida</taxon>
        <taxon>eudicotyledons</taxon>
        <taxon>Gunneridae</taxon>
        <taxon>Pentapetalae</taxon>
        <taxon>rosids</taxon>
        <taxon>malvids</taxon>
        <taxon>Malvales</taxon>
        <taxon>Malvaceae</taxon>
        <taxon>Malvoideae</taxon>
        <taxon>Gossypium</taxon>
    </lineage>
</organism>
<keyword evidence="2" id="KW-0378">Hydrolase</keyword>
<comment type="caution">
    <text evidence="2">The sequence shown here is derived from an EMBL/GenBank/DDBJ whole genome shotgun (WGS) entry which is preliminary data.</text>
</comment>
<reference evidence="3" key="1">
    <citation type="journal article" date="2019" name="Plant Biotechnol. J.">
        <title>Genome sequencing of the Australian wild diploid species Gossypium australe highlights disease resistance and delayed gland morphogenesis.</title>
        <authorList>
            <person name="Cai Y."/>
            <person name="Cai X."/>
            <person name="Wang Q."/>
            <person name="Wang P."/>
            <person name="Zhang Y."/>
            <person name="Cai C."/>
            <person name="Xu Y."/>
            <person name="Wang K."/>
            <person name="Zhou Z."/>
            <person name="Wang C."/>
            <person name="Geng S."/>
            <person name="Li B."/>
            <person name="Dong Q."/>
            <person name="Hou Y."/>
            <person name="Wang H."/>
            <person name="Ai P."/>
            <person name="Liu Z."/>
            <person name="Yi F."/>
            <person name="Sun M."/>
            <person name="An G."/>
            <person name="Cheng J."/>
            <person name="Zhang Y."/>
            <person name="Shi Q."/>
            <person name="Xie Y."/>
            <person name="Shi X."/>
            <person name="Chang Y."/>
            <person name="Huang F."/>
            <person name="Chen Y."/>
            <person name="Hong S."/>
            <person name="Mi L."/>
            <person name="Sun Q."/>
            <person name="Zhang L."/>
            <person name="Zhou B."/>
            <person name="Peng R."/>
            <person name="Zhang X."/>
            <person name="Liu F."/>
        </authorList>
    </citation>
    <scope>NUCLEOTIDE SEQUENCE [LARGE SCALE GENOMIC DNA]</scope>
    <source>
        <strain evidence="3">cv. PA1801</strain>
    </source>
</reference>
<dbReference type="GO" id="GO:0006508">
    <property type="term" value="P:proteolysis"/>
    <property type="evidence" value="ECO:0007669"/>
    <property type="project" value="UniProtKB-KW"/>
</dbReference>
<evidence type="ECO:0000313" key="2">
    <source>
        <dbReference type="EMBL" id="KAA3473613.1"/>
    </source>
</evidence>
<evidence type="ECO:0000313" key="3">
    <source>
        <dbReference type="Proteomes" id="UP000325315"/>
    </source>
</evidence>
<sequence>MGGFYFIPSGTSGGQNFQEPENLMSSQFHAWERDHLSSFSLSQVERDPGWGAFHEAATSGSDPGCSFRQRLGSERPPSQSRSFVVNNEGLVLPVEVKISVRGAKDSRGAFSAGCEIRRKVGDHGRLQMPDWPRYALSLRERFGSSMFANPMTKLVTLKQQGSLEHFHDLFIGQEHFEYFPKEEVLGCSNSMTRFGSLTPPIAVPSRLVSLPQHGVHTIVIIGSSNGSMYLEGLLSESTQL</sequence>
<dbReference type="EMBL" id="SMMG02000005">
    <property type="protein sequence ID" value="KAA3473613.1"/>
    <property type="molecule type" value="Genomic_DNA"/>
</dbReference>
<dbReference type="OrthoDB" id="8062037at2759"/>